<dbReference type="EMBL" id="HG792016">
    <property type="protein sequence ID" value="CDM30290.1"/>
    <property type="molecule type" value="Genomic_DNA"/>
</dbReference>
<protein>
    <submittedName>
        <fullName evidence="2">Genomic scaffold, ProqFM164S02</fullName>
    </submittedName>
</protein>
<keyword evidence="3" id="KW-1185">Reference proteome</keyword>
<evidence type="ECO:0000256" key="1">
    <source>
        <dbReference type="SAM" id="MobiDB-lite"/>
    </source>
</evidence>
<feature type="region of interest" description="Disordered" evidence="1">
    <location>
        <begin position="1"/>
        <end position="21"/>
    </location>
</feature>
<sequence>MPPFTRRTCPETQPLAGELKNAMTSPISSGLAKRPSGLRFFMAFSTGSGLPRVNRTVSVGPGATALMVISLGPSSLARTRTVCSMAPFVVK</sequence>
<evidence type="ECO:0000313" key="2">
    <source>
        <dbReference type="EMBL" id="CDM30290.1"/>
    </source>
</evidence>
<proteinExistence type="predicted"/>
<name>W6Q1Y5_PENRF</name>
<accession>W6Q1Y5</accession>
<dbReference type="AlphaFoldDB" id="W6Q1Y5"/>
<gene>
    <name evidence="2" type="ORF">PROQFM164_S02g000439</name>
</gene>
<dbReference type="Proteomes" id="UP000030686">
    <property type="component" value="Unassembled WGS sequence"/>
</dbReference>
<organism evidence="2 3">
    <name type="scientific">Penicillium roqueforti (strain FM164)</name>
    <dbReference type="NCBI Taxonomy" id="1365484"/>
    <lineage>
        <taxon>Eukaryota</taxon>
        <taxon>Fungi</taxon>
        <taxon>Dikarya</taxon>
        <taxon>Ascomycota</taxon>
        <taxon>Pezizomycotina</taxon>
        <taxon>Eurotiomycetes</taxon>
        <taxon>Eurotiomycetidae</taxon>
        <taxon>Eurotiales</taxon>
        <taxon>Aspergillaceae</taxon>
        <taxon>Penicillium</taxon>
    </lineage>
</organism>
<reference evidence="2" key="1">
    <citation type="journal article" date="2014" name="Nat. Commun.">
        <title>Multiple recent horizontal transfers of a large genomic region in cheese making fungi.</title>
        <authorList>
            <person name="Cheeseman K."/>
            <person name="Ropars J."/>
            <person name="Renault P."/>
            <person name="Dupont J."/>
            <person name="Gouzy J."/>
            <person name="Branca A."/>
            <person name="Abraham A.L."/>
            <person name="Ceppi M."/>
            <person name="Conseiller E."/>
            <person name="Debuchy R."/>
            <person name="Malagnac F."/>
            <person name="Goarin A."/>
            <person name="Silar P."/>
            <person name="Lacoste S."/>
            <person name="Sallet E."/>
            <person name="Bensimon A."/>
            <person name="Giraud T."/>
            <person name="Brygoo Y."/>
        </authorList>
    </citation>
    <scope>NUCLEOTIDE SEQUENCE [LARGE SCALE GENOMIC DNA]</scope>
    <source>
        <strain evidence="2">FM164</strain>
    </source>
</reference>
<evidence type="ECO:0000313" key="3">
    <source>
        <dbReference type="Proteomes" id="UP000030686"/>
    </source>
</evidence>